<feature type="region of interest" description="Disordered" evidence="1">
    <location>
        <begin position="1"/>
        <end position="20"/>
    </location>
</feature>
<name>A0AAV1B7T0_VICFA</name>
<organism evidence="2 3">
    <name type="scientific">Vicia faba</name>
    <name type="common">Broad bean</name>
    <name type="synonym">Faba vulgaris</name>
    <dbReference type="NCBI Taxonomy" id="3906"/>
    <lineage>
        <taxon>Eukaryota</taxon>
        <taxon>Viridiplantae</taxon>
        <taxon>Streptophyta</taxon>
        <taxon>Embryophyta</taxon>
        <taxon>Tracheophyta</taxon>
        <taxon>Spermatophyta</taxon>
        <taxon>Magnoliopsida</taxon>
        <taxon>eudicotyledons</taxon>
        <taxon>Gunneridae</taxon>
        <taxon>Pentapetalae</taxon>
        <taxon>rosids</taxon>
        <taxon>fabids</taxon>
        <taxon>Fabales</taxon>
        <taxon>Fabaceae</taxon>
        <taxon>Papilionoideae</taxon>
        <taxon>50 kb inversion clade</taxon>
        <taxon>NPAAA clade</taxon>
        <taxon>Hologalegina</taxon>
        <taxon>IRL clade</taxon>
        <taxon>Fabeae</taxon>
        <taxon>Vicia</taxon>
    </lineage>
</organism>
<reference evidence="2 3" key="1">
    <citation type="submission" date="2023-01" db="EMBL/GenBank/DDBJ databases">
        <authorList>
            <person name="Kreplak J."/>
        </authorList>
    </citation>
    <scope>NUCLEOTIDE SEQUENCE [LARGE SCALE GENOMIC DNA]</scope>
</reference>
<evidence type="ECO:0000313" key="3">
    <source>
        <dbReference type="Proteomes" id="UP001157006"/>
    </source>
</evidence>
<dbReference type="EMBL" id="OX451741">
    <property type="protein sequence ID" value="CAI8618595.1"/>
    <property type="molecule type" value="Genomic_DNA"/>
</dbReference>
<proteinExistence type="predicted"/>
<dbReference type="Proteomes" id="UP001157006">
    <property type="component" value="Chromosome 6"/>
</dbReference>
<gene>
    <name evidence="2" type="ORF">VFH_VI130600</name>
</gene>
<dbReference type="AlphaFoldDB" id="A0AAV1B7T0"/>
<evidence type="ECO:0000313" key="2">
    <source>
        <dbReference type="EMBL" id="CAI8618595.1"/>
    </source>
</evidence>
<sequence length="138" mass="14928">MPTKIRSGASGKSPLETTSSSVISAPVKKLRKMILPAEETVDAIESQAPIANMGIETNVEASNATEAVNSSIILDLIFDFVLDSSYPQFVTHIPTLHQSPTHSSEHTPSPKLDIVLPLEFVMSSPQLISNSDYDESDF</sequence>
<keyword evidence="3" id="KW-1185">Reference proteome</keyword>
<accession>A0AAV1B7T0</accession>
<evidence type="ECO:0000256" key="1">
    <source>
        <dbReference type="SAM" id="MobiDB-lite"/>
    </source>
</evidence>
<protein>
    <submittedName>
        <fullName evidence="2">Uncharacterized protein</fullName>
    </submittedName>
</protein>